<evidence type="ECO:0000313" key="2">
    <source>
        <dbReference type="EMBL" id="VYT16707.1"/>
    </source>
</evidence>
<reference evidence="2" key="1">
    <citation type="submission" date="2019-11" db="EMBL/GenBank/DDBJ databases">
        <authorList>
            <person name="Feng L."/>
        </authorList>
    </citation>
    <scope>NUCLEOTIDE SEQUENCE</scope>
    <source>
        <strain evidence="2">BintestinalisLFYP9</strain>
    </source>
</reference>
<accession>A0A6N2UHG3</accession>
<feature type="signal peptide" evidence="1">
    <location>
        <begin position="1"/>
        <end position="32"/>
    </location>
</feature>
<proteinExistence type="predicted"/>
<organism evidence="2">
    <name type="scientific">Bacteroides intestinalis</name>
    <dbReference type="NCBI Taxonomy" id="329854"/>
    <lineage>
        <taxon>Bacteria</taxon>
        <taxon>Pseudomonadati</taxon>
        <taxon>Bacteroidota</taxon>
        <taxon>Bacteroidia</taxon>
        <taxon>Bacteroidales</taxon>
        <taxon>Bacteroidaceae</taxon>
        <taxon>Bacteroides</taxon>
    </lineage>
</organism>
<name>A0A6N2UHG3_9BACE</name>
<keyword evidence="1" id="KW-0732">Signal</keyword>
<sequence>MGAKLANKMKKLLLSFLLLPGLLLSGCSSSNNEPEEEPNYLSTTVRASAFFSEVGSIEQLNSVYVGRTYSVNFAPFCLSDTELMKIINGSVEKVTYYLNTPNVGNEVIGVSTTQPFTISYSPKKSGQCTLSVSFDLSSKDHNKWVEVESIVEVIGAE</sequence>
<dbReference type="EMBL" id="CACRSU010000017">
    <property type="protein sequence ID" value="VYT16707.1"/>
    <property type="molecule type" value="Genomic_DNA"/>
</dbReference>
<gene>
    <name evidence="2" type="ORF">BILFYP9_02053</name>
</gene>
<evidence type="ECO:0008006" key="3">
    <source>
        <dbReference type="Google" id="ProtNLM"/>
    </source>
</evidence>
<feature type="chain" id="PRO_5026764363" description="Lipoprotein" evidence="1">
    <location>
        <begin position="33"/>
        <end position="157"/>
    </location>
</feature>
<protein>
    <recommendedName>
        <fullName evidence="3">Lipoprotein</fullName>
    </recommendedName>
</protein>
<evidence type="ECO:0000256" key="1">
    <source>
        <dbReference type="SAM" id="SignalP"/>
    </source>
</evidence>
<dbReference type="AlphaFoldDB" id="A0A6N2UHG3"/>
<dbReference type="PROSITE" id="PS51257">
    <property type="entry name" value="PROKAR_LIPOPROTEIN"/>
    <property type="match status" value="1"/>
</dbReference>